<dbReference type="Proteomes" id="UP000473574">
    <property type="component" value="Unassembled WGS sequence"/>
</dbReference>
<evidence type="ECO:0000313" key="2">
    <source>
        <dbReference type="Proteomes" id="UP000473574"/>
    </source>
</evidence>
<organism evidence="1 2">
    <name type="scientific">Adonisia turfae CCMR0082</name>
    <dbReference type="NCBI Taxonomy" id="2304604"/>
    <lineage>
        <taxon>Bacteria</taxon>
        <taxon>Bacillati</taxon>
        <taxon>Cyanobacteriota</taxon>
        <taxon>Adonisia</taxon>
        <taxon>Adonisia turfae</taxon>
    </lineage>
</organism>
<accession>A0A6M0SBB2</accession>
<dbReference type="AlphaFoldDB" id="A0A6M0SBB2"/>
<protein>
    <submittedName>
        <fullName evidence="1">Uncharacterized protein</fullName>
    </submittedName>
</protein>
<comment type="caution">
    <text evidence="1">The sequence shown here is derived from an EMBL/GenBank/DDBJ whole genome shotgun (WGS) entry which is preliminary data.</text>
</comment>
<name>A0A6M0SBB2_9CYAN</name>
<reference evidence="1 2" key="1">
    <citation type="journal article" date="2020" name="Microb. Ecol.">
        <title>Ecogenomics of the Marine Benthic Filamentous Cyanobacterium Adonisia.</title>
        <authorList>
            <person name="Walter J.M."/>
            <person name="Coutinho F.H."/>
            <person name="Leomil L."/>
            <person name="Hargreaves P.I."/>
            <person name="Campeao M.E."/>
            <person name="Vieira V.V."/>
            <person name="Silva B.S."/>
            <person name="Fistarol G.O."/>
            <person name="Salomon P.S."/>
            <person name="Sawabe T."/>
            <person name="Mino S."/>
            <person name="Hosokawa M."/>
            <person name="Miyashita H."/>
            <person name="Maruyama F."/>
            <person name="van Verk M.C."/>
            <person name="Dutilh B.E."/>
            <person name="Thompson C.C."/>
            <person name="Thompson F.L."/>
        </authorList>
    </citation>
    <scope>NUCLEOTIDE SEQUENCE [LARGE SCALE GENOMIC DNA]</scope>
    <source>
        <strain evidence="1 2">CCMR0082</strain>
    </source>
</reference>
<proteinExistence type="predicted"/>
<dbReference type="EMBL" id="QZCE01000002">
    <property type="protein sequence ID" value="NEZ65596.1"/>
    <property type="molecule type" value="Genomic_DNA"/>
</dbReference>
<sequence>MEDETIQQIRHAVEAYEVKVSRIKQLGYFLGSMYQSRDGRGCLQWWIRINGKKQYVRKSDYKRIRAEYHRGQHLRVMAKECLDAVNIALSQKKSKT</sequence>
<evidence type="ECO:0000313" key="1">
    <source>
        <dbReference type="EMBL" id="NEZ65596.1"/>
    </source>
</evidence>
<gene>
    <name evidence="1" type="ORF">D0962_23040</name>
</gene>